<organism evidence="1 2">
    <name type="scientific">Gordonia phage Smoothie</name>
    <dbReference type="NCBI Taxonomy" id="1838078"/>
    <lineage>
        <taxon>Viruses</taxon>
        <taxon>Duplodnaviria</taxon>
        <taxon>Heunggongvirae</taxon>
        <taxon>Uroviricota</taxon>
        <taxon>Caudoviricetes</taxon>
        <taxon>Smoothievirus</taxon>
        <taxon>Smoothievirus smoothie</taxon>
    </lineage>
</organism>
<reference evidence="1 2" key="1">
    <citation type="submission" date="2016-03" db="EMBL/GenBank/DDBJ databases">
        <authorList>
            <person name="Montgomery M.T."/>
            <person name="Guerrero C.A."/>
            <person name="Mavrich T.N."/>
            <person name="Pope W.H."/>
            <person name="Garlena R.A."/>
            <person name="Russell D.A."/>
            <person name="Jacobs-Sera D."/>
            <person name="Hendrix R.W."/>
            <person name="Hatfull G.F."/>
        </authorList>
    </citation>
    <scope>NUCLEOTIDE SEQUENCE [LARGE SCALE GENOMIC DNA]</scope>
</reference>
<evidence type="ECO:0000313" key="1">
    <source>
        <dbReference type="EMBL" id="ANA86281.1"/>
    </source>
</evidence>
<gene>
    <name evidence="1" type="primary">125</name>
    <name evidence="1" type="ORF">PBI_SMOOTHIE_125</name>
</gene>
<evidence type="ECO:0000313" key="2">
    <source>
        <dbReference type="Proteomes" id="UP000201458"/>
    </source>
</evidence>
<protein>
    <submittedName>
        <fullName evidence="1">Uncharacterized protein</fullName>
    </submittedName>
</protein>
<dbReference type="KEGG" id="vg:28378584"/>
<dbReference type="RefSeq" id="YP_009269238.1">
    <property type="nucleotide sequence ID" value="NC_030696.1"/>
</dbReference>
<proteinExistence type="predicted"/>
<keyword evidence="2" id="KW-1185">Reference proteome</keyword>
<name>A0A160DEL3_9CAUD</name>
<dbReference type="EMBL" id="KU998244">
    <property type="protein sequence ID" value="ANA86281.1"/>
    <property type="molecule type" value="Genomic_DNA"/>
</dbReference>
<dbReference type="GeneID" id="28378584"/>
<accession>A0A160DEL3</accession>
<sequence length="127" mass="14364">MFAKFEVHEESETVEVTGAAAVGKFRDGYFVTENLVYRRITVSVWFNSEPDQVRLTEVETLDAGDEPEIVLDSRVVKTLERDSDIVQWGQAEDRIHYLEASGRLAPQSGWTKVPADLIIPAIRDLKV</sequence>
<dbReference type="Proteomes" id="UP000201458">
    <property type="component" value="Segment"/>
</dbReference>